<keyword evidence="3" id="KW-1185">Reference proteome</keyword>
<evidence type="ECO:0000256" key="1">
    <source>
        <dbReference type="SAM" id="MobiDB-lite"/>
    </source>
</evidence>
<dbReference type="SUPFAM" id="SSF54160">
    <property type="entry name" value="Chromo domain-like"/>
    <property type="match status" value="1"/>
</dbReference>
<dbReference type="OrthoDB" id="428577at2759"/>
<protein>
    <recommendedName>
        <fullName evidence="4">Tudor-knot domain-containing protein</fullName>
    </recommendedName>
</protein>
<gene>
    <name evidence="2" type="ORF">RFI_16016</name>
</gene>
<dbReference type="AlphaFoldDB" id="X6N603"/>
<feature type="region of interest" description="Disordered" evidence="1">
    <location>
        <begin position="1"/>
        <end position="31"/>
    </location>
</feature>
<dbReference type="GO" id="GO:0006355">
    <property type="term" value="P:regulation of DNA-templated transcription"/>
    <property type="evidence" value="ECO:0007669"/>
    <property type="project" value="InterPro"/>
</dbReference>
<sequence length="287" mass="33121">MSPIAPAVPSPSTSTPKSASSTRKKRQHLRPDYLEVMKKCQLEREQKPAAAEDCEMLDKSNTNNAQESVDTSVSVVCEAEIVEYVPQEIGVETVCAIVLSSIDATFNEKEQQWLSRKQKGLNPWSVSDLLEVRGGNGWAKGVVKMVTEDEILVHYIGWPHTFDEWIHCKSPHVFPDFYKNKPKSEKPSPSTATNDLFNRATMQQWEEVVKDEKTHARQRHTNNSAIDIEVGCRVRLWYGYMWRYGTVIWEWARDELYCIWLDGDALEHAKSYYTHDFPKWNLQVVDR</sequence>
<dbReference type="EMBL" id="ASPP01011869">
    <property type="protein sequence ID" value="ETO21189.1"/>
    <property type="molecule type" value="Genomic_DNA"/>
</dbReference>
<name>X6N603_RETFI</name>
<dbReference type="Gene3D" id="2.30.30.140">
    <property type="match status" value="1"/>
</dbReference>
<accession>X6N603</accession>
<organism evidence="2 3">
    <name type="scientific">Reticulomyxa filosa</name>
    <dbReference type="NCBI Taxonomy" id="46433"/>
    <lineage>
        <taxon>Eukaryota</taxon>
        <taxon>Sar</taxon>
        <taxon>Rhizaria</taxon>
        <taxon>Retaria</taxon>
        <taxon>Foraminifera</taxon>
        <taxon>Monothalamids</taxon>
        <taxon>Reticulomyxidae</taxon>
        <taxon>Reticulomyxa</taxon>
    </lineage>
</organism>
<evidence type="ECO:0000313" key="2">
    <source>
        <dbReference type="EMBL" id="ETO21189.1"/>
    </source>
</evidence>
<evidence type="ECO:0008006" key="4">
    <source>
        <dbReference type="Google" id="ProtNLM"/>
    </source>
</evidence>
<feature type="compositionally biased region" description="Low complexity" evidence="1">
    <location>
        <begin position="1"/>
        <end position="21"/>
    </location>
</feature>
<dbReference type="Pfam" id="PF02820">
    <property type="entry name" value="MBT"/>
    <property type="match status" value="1"/>
</dbReference>
<proteinExistence type="predicted"/>
<dbReference type="GO" id="GO:0005634">
    <property type="term" value="C:nucleus"/>
    <property type="evidence" value="ECO:0007669"/>
    <property type="project" value="InterPro"/>
</dbReference>
<dbReference type="InterPro" id="IPR004092">
    <property type="entry name" value="Mbt"/>
</dbReference>
<reference evidence="2 3" key="1">
    <citation type="journal article" date="2013" name="Curr. Biol.">
        <title>The Genome of the Foraminiferan Reticulomyxa filosa.</title>
        <authorList>
            <person name="Glockner G."/>
            <person name="Hulsmann N."/>
            <person name="Schleicher M."/>
            <person name="Noegel A.A."/>
            <person name="Eichinger L."/>
            <person name="Gallinger C."/>
            <person name="Pawlowski J."/>
            <person name="Sierra R."/>
            <person name="Euteneuer U."/>
            <person name="Pillet L."/>
            <person name="Moustafa A."/>
            <person name="Platzer M."/>
            <person name="Groth M."/>
            <person name="Szafranski K."/>
            <person name="Schliwa M."/>
        </authorList>
    </citation>
    <scope>NUCLEOTIDE SEQUENCE [LARGE SCALE GENOMIC DNA]</scope>
</reference>
<evidence type="ECO:0000313" key="3">
    <source>
        <dbReference type="Proteomes" id="UP000023152"/>
    </source>
</evidence>
<dbReference type="Proteomes" id="UP000023152">
    <property type="component" value="Unassembled WGS sequence"/>
</dbReference>
<comment type="caution">
    <text evidence="2">The sequence shown here is derived from an EMBL/GenBank/DDBJ whole genome shotgun (WGS) entry which is preliminary data.</text>
</comment>
<feature type="non-terminal residue" evidence="2">
    <location>
        <position position="287"/>
    </location>
</feature>
<dbReference type="InterPro" id="IPR016197">
    <property type="entry name" value="Chromo-like_dom_sf"/>
</dbReference>